<dbReference type="PROSITE" id="PS51726">
    <property type="entry name" value="MYST_HAT"/>
    <property type="match status" value="1"/>
</dbReference>
<evidence type="ECO:0000259" key="14">
    <source>
        <dbReference type="PROSITE" id="PS51726"/>
    </source>
</evidence>
<evidence type="ECO:0000256" key="6">
    <source>
        <dbReference type="ARBA" id="ARBA00022771"/>
    </source>
</evidence>
<evidence type="ECO:0000256" key="12">
    <source>
        <dbReference type="RuleBase" id="RU361211"/>
    </source>
</evidence>
<evidence type="ECO:0000313" key="15">
    <source>
        <dbReference type="EMBL" id="CAE0606571.1"/>
    </source>
</evidence>
<dbReference type="SUPFAM" id="SSF54160">
    <property type="entry name" value="Chromo domain-like"/>
    <property type="match status" value="1"/>
</dbReference>
<evidence type="ECO:0000256" key="7">
    <source>
        <dbReference type="ARBA" id="ARBA00022833"/>
    </source>
</evidence>
<accession>A0A6U9PPW4</accession>
<evidence type="ECO:0000256" key="5">
    <source>
        <dbReference type="ARBA" id="ARBA00022723"/>
    </source>
</evidence>
<feature type="domain" description="MYST-type HAT" evidence="14">
    <location>
        <begin position="246"/>
        <end position="517"/>
    </location>
</feature>
<organism evidence="16">
    <name type="scientific">Picocystis salinarum</name>
    <dbReference type="NCBI Taxonomy" id="88271"/>
    <lineage>
        <taxon>Eukaryota</taxon>
        <taxon>Viridiplantae</taxon>
        <taxon>Chlorophyta</taxon>
        <taxon>Picocystophyceae</taxon>
        <taxon>Picocystales</taxon>
        <taxon>Picocystaceae</taxon>
        <taxon>Picocystis</taxon>
    </lineage>
</organism>
<dbReference type="InterPro" id="IPR050603">
    <property type="entry name" value="MYST_HAT"/>
</dbReference>
<dbReference type="GO" id="GO:0008270">
    <property type="term" value="F:zinc ion binding"/>
    <property type="evidence" value="ECO:0007669"/>
    <property type="project" value="UniProtKB-KW"/>
</dbReference>
<name>A0A6U9PPW4_9CHLO</name>
<dbReference type="CDD" id="cd04301">
    <property type="entry name" value="NAT_SF"/>
    <property type="match status" value="1"/>
</dbReference>
<dbReference type="Pfam" id="PF11717">
    <property type="entry name" value="Tudor-knot"/>
    <property type="match status" value="1"/>
</dbReference>
<dbReference type="InterPro" id="IPR040706">
    <property type="entry name" value="Zf-MYST"/>
</dbReference>
<keyword evidence="9" id="KW-0007">Acetylation</keyword>
<dbReference type="GO" id="GO:0003682">
    <property type="term" value="F:chromatin binding"/>
    <property type="evidence" value="ECO:0007669"/>
    <property type="project" value="TreeGrafter"/>
</dbReference>
<dbReference type="SUPFAM" id="SSF55729">
    <property type="entry name" value="Acyl-CoA N-acyltransferases (Nat)"/>
    <property type="match status" value="1"/>
</dbReference>
<dbReference type="InterPro" id="IPR025995">
    <property type="entry name" value="Tudor-knot"/>
</dbReference>
<evidence type="ECO:0000256" key="4">
    <source>
        <dbReference type="ARBA" id="ARBA00022679"/>
    </source>
</evidence>
<evidence type="ECO:0000256" key="8">
    <source>
        <dbReference type="ARBA" id="ARBA00022853"/>
    </source>
</evidence>
<dbReference type="Gene3D" id="3.40.630.30">
    <property type="match status" value="1"/>
</dbReference>
<evidence type="ECO:0000256" key="10">
    <source>
        <dbReference type="ARBA" id="ARBA00023242"/>
    </source>
</evidence>
<keyword evidence="4" id="KW-0808">Transferase</keyword>
<dbReference type="Pfam" id="PF01853">
    <property type="entry name" value="MOZ_SAS"/>
    <property type="match status" value="1"/>
</dbReference>
<evidence type="ECO:0000256" key="11">
    <source>
        <dbReference type="PIRSR" id="PIRSR602717-51"/>
    </source>
</evidence>
<evidence type="ECO:0000256" key="2">
    <source>
        <dbReference type="ARBA" id="ARBA00010107"/>
    </source>
</evidence>
<dbReference type="InterPro" id="IPR016181">
    <property type="entry name" value="Acyl_CoA_acyltransferase"/>
</dbReference>
<feature type="compositionally biased region" description="Basic and acidic residues" evidence="13">
    <location>
        <begin position="28"/>
        <end position="40"/>
    </location>
</feature>
<keyword evidence="10 12" id="KW-0539">Nucleus</keyword>
<dbReference type="GO" id="GO:0005634">
    <property type="term" value="C:nucleus"/>
    <property type="evidence" value="ECO:0007669"/>
    <property type="project" value="UniProtKB-SubCell"/>
</dbReference>
<dbReference type="EMBL" id="HBIS01000465">
    <property type="protein sequence ID" value="CAE0606572.1"/>
    <property type="molecule type" value="Transcribed_RNA"/>
</dbReference>
<dbReference type="Gene3D" id="2.30.30.140">
    <property type="match status" value="1"/>
</dbReference>
<comment type="catalytic activity">
    <reaction evidence="12">
        <text>L-lysyl-[protein] + acetyl-CoA = N(6)-acetyl-L-lysyl-[protein] + CoA + H(+)</text>
        <dbReference type="Rhea" id="RHEA:45948"/>
        <dbReference type="Rhea" id="RHEA-COMP:9752"/>
        <dbReference type="Rhea" id="RHEA-COMP:10731"/>
        <dbReference type="ChEBI" id="CHEBI:15378"/>
        <dbReference type="ChEBI" id="CHEBI:29969"/>
        <dbReference type="ChEBI" id="CHEBI:57287"/>
        <dbReference type="ChEBI" id="CHEBI:57288"/>
        <dbReference type="ChEBI" id="CHEBI:61930"/>
        <dbReference type="EC" id="2.3.1.48"/>
    </reaction>
</comment>
<dbReference type="InterPro" id="IPR036388">
    <property type="entry name" value="WH-like_DNA-bd_sf"/>
</dbReference>
<feature type="region of interest" description="Disordered" evidence="13">
    <location>
        <begin position="1"/>
        <end position="58"/>
    </location>
</feature>
<evidence type="ECO:0000256" key="1">
    <source>
        <dbReference type="ARBA" id="ARBA00004123"/>
    </source>
</evidence>
<dbReference type="FunFam" id="1.10.10.10:FF:000022">
    <property type="entry name" value="Histone acetyltransferase"/>
    <property type="match status" value="1"/>
</dbReference>
<dbReference type="Pfam" id="PF17772">
    <property type="entry name" value="zf-MYST"/>
    <property type="match status" value="1"/>
</dbReference>
<dbReference type="EC" id="2.3.1.48" evidence="3 12"/>
<evidence type="ECO:0000256" key="3">
    <source>
        <dbReference type="ARBA" id="ARBA00013184"/>
    </source>
</evidence>
<keyword evidence="7" id="KW-0862">Zinc</keyword>
<dbReference type="GO" id="GO:0000785">
    <property type="term" value="C:chromatin"/>
    <property type="evidence" value="ECO:0007669"/>
    <property type="project" value="TreeGrafter"/>
</dbReference>
<comment type="similarity">
    <text evidence="2 12">Belongs to the MYST (SAS/MOZ) family.</text>
</comment>
<dbReference type="FunFam" id="3.30.60.60:FF:000001">
    <property type="entry name" value="Histone acetyltransferase"/>
    <property type="match status" value="1"/>
</dbReference>
<keyword evidence="6" id="KW-0863">Zinc-finger</keyword>
<reference evidence="16" key="1">
    <citation type="submission" date="2021-01" db="EMBL/GenBank/DDBJ databases">
        <authorList>
            <person name="Corre E."/>
            <person name="Pelletier E."/>
            <person name="Niang G."/>
            <person name="Scheremetjew M."/>
            <person name="Finn R."/>
            <person name="Kale V."/>
            <person name="Holt S."/>
            <person name="Cochrane G."/>
            <person name="Meng A."/>
            <person name="Brown T."/>
            <person name="Cohen L."/>
        </authorList>
    </citation>
    <scope>NUCLEOTIDE SEQUENCE</scope>
    <source>
        <strain evidence="16">CCMP1897</strain>
    </source>
</reference>
<comment type="subcellular location">
    <subcellularLocation>
        <location evidence="1 12">Nucleus</location>
    </subcellularLocation>
</comment>
<gene>
    <name evidence="15" type="ORF">PSAL00342_LOCUS387</name>
    <name evidence="16" type="ORF">PSAL00342_LOCUS388</name>
</gene>
<dbReference type="FunFam" id="3.40.630.30:FF:000002">
    <property type="entry name" value="Histone acetyltransferase"/>
    <property type="match status" value="1"/>
</dbReference>
<dbReference type="Gene3D" id="3.30.60.60">
    <property type="entry name" value="N-acetyl transferase-like"/>
    <property type="match status" value="1"/>
</dbReference>
<keyword evidence="8" id="KW-0156">Chromatin regulator</keyword>
<dbReference type="GO" id="GO:0003712">
    <property type="term" value="F:transcription coregulator activity"/>
    <property type="evidence" value="ECO:0007669"/>
    <property type="project" value="TreeGrafter"/>
</dbReference>
<protein>
    <recommendedName>
        <fullName evidence="3 12">Histone acetyltransferase</fullName>
        <ecNumber evidence="3 12">2.3.1.48</ecNumber>
    </recommendedName>
</protein>
<dbReference type="InterPro" id="IPR016197">
    <property type="entry name" value="Chromo-like_dom_sf"/>
</dbReference>
<dbReference type="Gene3D" id="1.10.10.10">
    <property type="entry name" value="Winged helix-like DNA-binding domain superfamily/Winged helix DNA-binding domain"/>
    <property type="match status" value="1"/>
</dbReference>
<dbReference type="EMBL" id="HBIS01000464">
    <property type="protein sequence ID" value="CAE0606571.1"/>
    <property type="molecule type" value="Transcribed_RNA"/>
</dbReference>
<sequence>MAVEKASATARHEGEGGARRRGNGGSEARMEGRSAQKDVDGAVLEAREAEEEGQDVADASQRWNPWTWTTNPDVMRDDVAVAPEMHATVKGAGRGKRVTGGMACKTLQRPSGGGKVPQENVKKVTVQANGEEGEKDVELPLEVNDKVKCLWKDGKYHEAKIIERRNVTDRSDVHAWQYYVHYLKMNRRMDSWMTDESFDLTTVVVESDKGEKDAKGKANKRKLEDAHVDGHEDMDPHQIAEHEEFTKVKNISRIELGKYQCDTWYFSPFPEEYNDTDLLYFCEFTLQFFKRKEQLQRHLRKVEMRHPPGDEIYRHESLSMFEVDGKKEKIFCQNLCYLAKLFLDHKTLYYDVDLFLFYILCEVDERGCHIVGYFSKEKSSEEGYNLACILTLPSYQRKGYGKFLISFSYELSKKEGKIGTPERPLSDLGAVSYNSYWTRVLLNVIKDTEGTISIRELSELTCIKTDDIISTLQKLQLIQYQRGQHVISAAPELIDQCLKSAGSEGKKVYPEKLIWTPYNAEKEYTAYRG</sequence>
<dbReference type="PANTHER" id="PTHR10615:SF161">
    <property type="entry name" value="HISTONE ACETYLTRANSFERASE KAT7"/>
    <property type="match status" value="1"/>
</dbReference>
<dbReference type="InterPro" id="IPR002717">
    <property type="entry name" value="HAT_MYST-type"/>
</dbReference>
<dbReference type="GO" id="GO:0006357">
    <property type="term" value="P:regulation of transcription by RNA polymerase II"/>
    <property type="evidence" value="ECO:0007669"/>
    <property type="project" value="TreeGrafter"/>
</dbReference>
<dbReference type="AlphaFoldDB" id="A0A6U9PPW4"/>
<proteinExistence type="inferred from homology"/>
<evidence type="ECO:0000313" key="16">
    <source>
        <dbReference type="EMBL" id="CAE0606572.1"/>
    </source>
</evidence>
<evidence type="ECO:0000256" key="13">
    <source>
        <dbReference type="SAM" id="MobiDB-lite"/>
    </source>
</evidence>
<dbReference type="PANTHER" id="PTHR10615">
    <property type="entry name" value="HISTONE ACETYLTRANSFERASE"/>
    <property type="match status" value="1"/>
</dbReference>
<feature type="active site" description="Proton donor/acceptor" evidence="11">
    <location>
        <position position="422"/>
    </location>
</feature>
<keyword evidence="5" id="KW-0479">Metal-binding</keyword>
<dbReference type="GO" id="GO:0004402">
    <property type="term" value="F:histone acetyltransferase activity"/>
    <property type="evidence" value="ECO:0007669"/>
    <property type="project" value="InterPro"/>
</dbReference>
<evidence type="ECO:0000256" key="9">
    <source>
        <dbReference type="ARBA" id="ARBA00022990"/>
    </source>
</evidence>